<dbReference type="EMBL" id="JAKOGI010000239">
    <property type="protein sequence ID" value="KAJ8438832.1"/>
    <property type="molecule type" value="Genomic_DNA"/>
</dbReference>
<organism evidence="1 2">
    <name type="scientific">Carnegiea gigantea</name>
    <dbReference type="NCBI Taxonomy" id="171969"/>
    <lineage>
        <taxon>Eukaryota</taxon>
        <taxon>Viridiplantae</taxon>
        <taxon>Streptophyta</taxon>
        <taxon>Embryophyta</taxon>
        <taxon>Tracheophyta</taxon>
        <taxon>Spermatophyta</taxon>
        <taxon>Magnoliopsida</taxon>
        <taxon>eudicotyledons</taxon>
        <taxon>Gunneridae</taxon>
        <taxon>Pentapetalae</taxon>
        <taxon>Caryophyllales</taxon>
        <taxon>Cactineae</taxon>
        <taxon>Cactaceae</taxon>
        <taxon>Cactoideae</taxon>
        <taxon>Echinocereeae</taxon>
        <taxon>Carnegiea</taxon>
    </lineage>
</organism>
<evidence type="ECO:0000313" key="1">
    <source>
        <dbReference type="EMBL" id="KAJ8438832.1"/>
    </source>
</evidence>
<comment type="caution">
    <text evidence="1">The sequence shown here is derived from an EMBL/GenBank/DDBJ whole genome shotgun (WGS) entry which is preliminary data.</text>
</comment>
<proteinExistence type="predicted"/>
<protein>
    <submittedName>
        <fullName evidence="1">Uncharacterized protein</fullName>
    </submittedName>
</protein>
<keyword evidence="2" id="KW-1185">Reference proteome</keyword>
<accession>A0A9Q1K8W2</accession>
<name>A0A9Q1K8W2_9CARY</name>
<reference evidence="1" key="1">
    <citation type="submission" date="2022-04" db="EMBL/GenBank/DDBJ databases">
        <title>Carnegiea gigantea Genome sequencing and assembly v2.</title>
        <authorList>
            <person name="Copetti D."/>
            <person name="Sanderson M.J."/>
            <person name="Burquez A."/>
            <person name="Wojciechowski M.F."/>
        </authorList>
    </citation>
    <scope>NUCLEOTIDE SEQUENCE</scope>
    <source>
        <strain evidence="1">SGP5-SGP5p</strain>
        <tissue evidence="1">Aerial part</tissue>
    </source>
</reference>
<dbReference type="AlphaFoldDB" id="A0A9Q1K8W2"/>
<dbReference type="Proteomes" id="UP001153076">
    <property type="component" value="Unassembled WGS sequence"/>
</dbReference>
<gene>
    <name evidence="1" type="ORF">Cgig2_023024</name>
</gene>
<evidence type="ECO:0000313" key="2">
    <source>
        <dbReference type="Proteomes" id="UP001153076"/>
    </source>
</evidence>
<sequence>MNEHMPLDRVAVVCRAVAVSDSSKTERERERERESERAVRSLAIVVMGFKRGHRRSPGAAVVPAPAAICSYSSVFRIHQAGRWFLSSPAPSASANQSLAIFPASGISSESRRRTVSDCLLRGQPGGGVGLDVLNSGEPFPPLVGVLHFLFHPFLVGVRGTEYRLEF</sequence>